<protein>
    <recommendedName>
        <fullName evidence="10">Formate transporter FocA</fullName>
    </recommendedName>
</protein>
<keyword evidence="3" id="KW-1003">Cell membrane</keyword>
<dbReference type="PANTHER" id="PTHR30520:SF10">
    <property type="entry name" value="FORMATE CHANNEL FOCA-RELATED"/>
    <property type="match status" value="1"/>
</dbReference>
<dbReference type="Pfam" id="PF01226">
    <property type="entry name" value="Form_Nir_trans"/>
    <property type="match status" value="1"/>
</dbReference>
<dbReference type="PANTHER" id="PTHR30520">
    <property type="entry name" value="FORMATE TRANSPORTER-RELATED"/>
    <property type="match status" value="1"/>
</dbReference>
<feature type="transmembrane region" description="Helical" evidence="11">
    <location>
        <begin position="159"/>
        <end position="182"/>
    </location>
</feature>
<keyword evidence="6 11" id="KW-1133">Transmembrane helix</keyword>
<dbReference type="InterPro" id="IPR023999">
    <property type="entry name" value="Formate_transptr_FocA"/>
</dbReference>
<evidence type="ECO:0000256" key="8">
    <source>
        <dbReference type="ARBA" id="ARBA00035914"/>
    </source>
</evidence>
<evidence type="ECO:0000313" key="12">
    <source>
        <dbReference type="EMBL" id="MDN3699821.1"/>
    </source>
</evidence>
<keyword evidence="7 11" id="KW-0472">Membrane</keyword>
<evidence type="ECO:0000256" key="2">
    <source>
        <dbReference type="ARBA" id="ARBA00022448"/>
    </source>
</evidence>
<dbReference type="NCBIfam" id="TIGR00790">
    <property type="entry name" value="fnt"/>
    <property type="match status" value="1"/>
</dbReference>
<feature type="transmembrane region" description="Helical" evidence="11">
    <location>
        <begin position="34"/>
        <end position="54"/>
    </location>
</feature>
<gene>
    <name evidence="12" type="primary">focA</name>
    <name evidence="12" type="ORF">QWY96_00825</name>
</gene>
<dbReference type="Gene3D" id="1.20.1080.10">
    <property type="entry name" value="Glycerol uptake facilitator protein"/>
    <property type="match status" value="1"/>
</dbReference>
<evidence type="ECO:0000256" key="1">
    <source>
        <dbReference type="ARBA" id="ARBA00004429"/>
    </source>
</evidence>
<evidence type="ECO:0000256" key="7">
    <source>
        <dbReference type="ARBA" id="ARBA00023136"/>
    </source>
</evidence>
<sequence length="280" mass="30245">MNLNQFDSLLPPQMAERAADIGVGKATKDPMKSLLLAISAGIHIGIAFVFYTIVTTGAGDFPWGMTRLLGGLAFSLGLILVVVTGGELFTSSVLTLVARASGKITWKTLIKNWATVYIGNLIGALLLVACMLLTKQYMLDHGQVGLNAMAISQHKLHHGFIQAVALGIMCNVLVCIAVWMTFSGRTLTDKITVMILPVAMFVSSGFEHCIANMFQVPLAIGIKTFAPASFWTMTGANPADYVDLNLIDFLTNNLLPVTLGNIIGGGIFVGMWYWLIYLRD</sequence>
<comment type="catalytic activity">
    <reaction evidence="8">
        <text>formate(in) = formate(out)</text>
        <dbReference type="Rhea" id="RHEA:29679"/>
        <dbReference type="ChEBI" id="CHEBI:15740"/>
    </reaction>
</comment>
<dbReference type="PROSITE" id="PS01005">
    <property type="entry name" value="FORMATE_NITRITE_TP_1"/>
    <property type="match status" value="1"/>
</dbReference>
<comment type="caution">
    <text evidence="12">The sequence shown here is derived from an EMBL/GenBank/DDBJ whole genome shotgun (WGS) entry which is preliminary data.</text>
</comment>
<feature type="transmembrane region" description="Helical" evidence="11">
    <location>
        <begin position="117"/>
        <end position="139"/>
    </location>
</feature>
<feature type="transmembrane region" description="Helical" evidence="11">
    <location>
        <begin position="254"/>
        <end position="276"/>
    </location>
</feature>
<feature type="transmembrane region" description="Helical" evidence="11">
    <location>
        <begin position="74"/>
        <end position="97"/>
    </location>
</feature>
<organism evidence="12 13">
    <name type="scientific">Vibrio artabrorum</name>
    <dbReference type="NCBI Taxonomy" id="446374"/>
    <lineage>
        <taxon>Bacteria</taxon>
        <taxon>Pseudomonadati</taxon>
        <taxon>Pseudomonadota</taxon>
        <taxon>Gammaproteobacteria</taxon>
        <taxon>Vibrionales</taxon>
        <taxon>Vibrionaceae</taxon>
        <taxon>Vibrio</taxon>
    </lineage>
</organism>
<keyword evidence="4" id="KW-0997">Cell inner membrane</keyword>
<reference evidence="13" key="1">
    <citation type="journal article" date="2019" name="Int. J. Syst. Evol. Microbiol.">
        <title>The Global Catalogue of Microorganisms (GCM) 10K type strain sequencing project: providing services to taxonomists for standard genome sequencing and annotation.</title>
        <authorList>
            <consortium name="The Broad Institute Genomics Platform"/>
            <consortium name="The Broad Institute Genome Sequencing Center for Infectious Disease"/>
            <person name="Wu L."/>
            <person name="Ma J."/>
        </authorList>
    </citation>
    <scope>NUCLEOTIDE SEQUENCE [LARGE SCALE GENOMIC DNA]</scope>
    <source>
        <strain evidence="13">CECT 7226</strain>
    </source>
</reference>
<name>A0ABT8CH95_9VIBR</name>
<feature type="transmembrane region" description="Helical" evidence="11">
    <location>
        <begin position="194"/>
        <end position="214"/>
    </location>
</feature>
<dbReference type="InterPro" id="IPR000292">
    <property type="entry name" value="For/NO2_transpt"/>
</dbReference>
<proteinExistence type="inferred from homology"/>
<dbReference type="InterPro" id="IPR024002">
    <property type="entry name" value="For/NO2_transpt_CS"/>
</dbReference>
<evidence type="ECO:0000256" key="9">
    <source>
        <dbReference type="ARBA" id="ARBA00049660"/>
    </source>
</evidence>
<comment type="subcellular location">
    <subcellularLocation>
        <location evidence="1">Cell inner membrane</location>
        <topology evidence="1">Multi-pass membrane protein</topology>
    </subcellularLocation>
</comment>
<accession>A0ABT8CH95</accession>
<evidence type="ECO:0000256" key="6">
    <source>
        <dbReference type="ARBA" id="ARBA00022989"/>
    </source>
</evidence>
<evidence type="ECO:0000256" key="10">
    <source>
        <dbReference type="NCBIfam" id="TIGR04060"/>
    </source>
</evidence>
<comment type="similarity">
    <text evidence="9">Belongs to the FNT transporter (TC 1.A.16) family.</text>
</comment>
<dbReference type="Proteomes" id="UP001223712">
    <property type="component" value="Unassembled WGS sequence"/>
</dbReference>
<dbReference type="EMBL" id="JAUFQY010000001">
    <property type="protein sequence ID" value="MDN3699821.1"/>
    <property type="molecule type" value="Genomic_DNA"/>
</dbReference>
<keyword evidence="2" id="KW-0813">Transport</keyword>
<evidence type="ECO:0000256" key="5">
    <source>
        <dbReference type="ARBA" id="ARBA00022692"/>
    </source>
</evidence>
<dbReference type="InterPro" id="IPR023271">
    <property type="entry name" value="Aquaporin-like"/>
</dbReference>
<evidence type="ECO:0000256" key="11">
    <source>
        <dbReference type="SAM" id="Phobius"/>
    </source>
</evidence>
<evidence type="ECO:0000256" key="4">
    <source>
        <dbReference type="ARBA" id="ARBA00022519"/>
    </source>
</evidence>
<dbReference type="NCBIfam" id="TIGR04060">
    <property type="entry name" value="formate_focA"/>
    <property type="match status" value="1"/>
</dbReference>
<evidence type="ECO:0000256" key="3">
    <source>
        <dbReference type="ARBA" id="ARBA00022475"/>
    </source>
</evidence>
<evidence type="ECO:0000313" key="13">
    <source>
        <dbReference type="Proteomes" id="UP001223712"/>
    </source>
</evidence>
<keyword evidence="5 11" id="KW-0812">Transmembrane</keyword>
<dbReference type="RefSeq" id="WP_261839366.1">
    <property type="nucleotide sequence ID" value="NZ_AP025458.1"/>
</dbReference>
<keyword evidence="13" id="KW-1185">Reference proteome</keyword>